<dbReference type="PANTHER" id="PTHR23422:SF11">
    <property type="entry name" value="DIPEPTIDYL PEPTIDASE 3"/>
    <property type="match status" value="1"/>
</dbReference>
<dbReference type="GO" id="GO:0016787">
    <property type="term" value="F:hydrolase activity"/>
    <property type="evidence" value="ECO:0007669"/>
    <property type="project" value="UniProtKB-KW"/>
</dbReference>
<organism evidence="3 4">
    <name type="scientific">Prevotella pallens</name>
    <dbReference type="NCBI Taxonomy" id="60133"/>
    <lineage>
        <taxon>Bacteria</taxon>
        <taxon>Pseudomonadati</taxon>
        <taxon>Bacteroidota</taxon>
        <taxon>Bacteroidia</taxon>
        <taxon>Bacteroidales</taxon>
        <taxon>Prevotellaceae</taxon>
        <taxon>Prevotella</taxon>
    </lineage>
</organism>
<dbReference type="RefSeq" id="WP_115083242.1">
    <property type="nucleotide sequence ID" value="NZ_UGTP01000001.1"/>
</dbReference>
<evidence type="ECO:0000313" key="3">
    <source>
        <dbReference type="EMBL" id="SUC12442.1"/>
    </source>
</evidence>
<dbReference type="InterPro" id="IPR039461">
    <property type="entry name" value="Peptidase_M49"/>
</dbReference>
<reference evidence="3 4" key="1">
    <citation type="submission" date="2018-06" db="EMBL/GenBank/DDBJ databases">
        <authorList>
            <consortium name="Pathogen Informatics"/>
            <person name="Doyle S."/>
        </authorList>
    </citation>
    <scope>NUCLEOTIDE SEQUENCE [LARGE SCALE GENOMIC DNA]</scope>
    <source>
        <strain evidence="3 4">NCTC13043</strain>
    </source>
</reference>
<dbReference type="Gene3D" id="3.30.540.30">
    <property type="match status" value="2"/>
</dbReference>
<protein>
    <submittedName>
        <fullName evidence="3">Peptidase family M49</fullName>
    </submittedName>
</protein>
<dbReference type="Pfam" id="PF03571">
    <property type="entry name" value="Peptidase_M49"/>
    <property type="match status" value="2"/>
</dbReference>
<dbReference type="OrthoDB" id="9812747at2"/>
<dbReference type="AlphaFoldDB" id="A0A379F1E3"/>
<accession>A0A379F1E3</accession>
<dbReference type="GeneID" id="78570744"/>
<evidence type="ECO:0000256" key="2">
    <source>
        <dbReference type="ARBA" id="ARBA00022801"/>
    </source>
</evidence>
<proteinExistence type="predicted"/>
<evidence type="ECO:0000313" key="4">
    <source>
        <dbReference type="Proteomes" id="UP000254235"/>
    </source>
</evidence>
<gene>
    <name evidence="3" type="ORF">NCTC13043_01047</name>
</gene>
<dbReference type="GO" id="GO:0046872">
    <property type="term" value="F:metal ion binding"/>
    <property type="evidence" value="ECO:0007669"/>
    <property type="project" value="UniProtKB-KW"/>
</dbReference>
<keyword evidence="2" id="KW-0378">Hydrolase</keyword>
<dbReference type="PANTHER" id="PTHR23422">
    <property type="entry name" value="DIPEPTIDYL PEPTIDASE III-RELATED"/>
    <property type="match status" value="1"/>
</dbReference>
<sequence length="672" mass="77926">MLKCDKRMEEDSFSYSSERFGDIQMLRYRLDGFNDLTLKQKLYIYCLAKATLWGRDITFHQFGKYNLQIREALEYIFVERYKEDSDDFKSLELYLKKVWFSNGIHHHYGMEKFIPTFSHSYFIEALNKIGKDKLGISSEKAFSDYKNILGEIIFNPKCMHKRVNRAEGTDVIRTSSNNFYENVSQKEVEQFYIEKKRTAKNKQLSFGLNSTLVKRENKLEEIVWKLDGRYGKTIKQIVFWLNKAENYCENNNQKDIIHLLIDYYTSGELADFDKYSIKWVTECEGQIDFINGFIEVYGDALGLKGSWEGIVHYKDLEATRRTKTISSNAQWFEDHSPVDKRFRKKVVKGITANVVCAAMLGGDEYPASAIGINLPNADWIRAEYGSKSVTISNLTCAYNMAANGNGLIDEFVIDAQTRELIENFGSLTDELHTDLHECLGHGSGKLLSGVDPDSLKNYGNTIEEARADLFGLYYMADKKLLELGLLKSEEVFKAQYYSYIMNGLITQLARIKPNKQIEEAHMQNRALIAWWAYEIGKSDKVIELVQLPDGKAKALKTFVRINDYAALRQIFAQQLAEIQRVKSMGDFNRAKELVETYAVKVNKTLHNEVLSRYEQLNIAPYKGFINPVMKLEYGHNNQIVDVKLDYTETYTHQMMRYSKDYSLWQQEKHTIN</sequence>
<dbReference type="EMBL" id="UGTP01000001">
    <property type="protein sequence ID" value="SUC12442.1"/>
    <property type="molecule type" value="Genomic_DNA"/>
</dbReference>
<name>A0A379F1E3_9BACT</name>
<keyword evidence="1" id="KW-0479">Metal-binding</keyword>
<evidence type="ECO:0000256" key="1">
    <source>
        <dbReference type="ARBA" id="ARBA00022723"/>
    </source>
</evidence>
<dbReference type="Proteomes" id="UP000254235">
    <property type="component" value="Unassembled WGS sequence"/>
</dbReference>